<evidence type="ECO:0000256" key="14">
    <source>
        <dbReference type="ARBA" id="ARBA00023128"/>
    </source>
</evidence>
<dbReference type="Pfam" id="PF00662">
    <property type="entry name" value="Proton_antipo_N"/>
    <property type="match status" value="1"/>
</dbReference>
<dbReference type="Pfam" id="PF06455">
    <property type="entry name" value="NADH5_C"/>
    <property type="match status" value="1"/>
</dbReference>
<evidence type="ECO:0000313" key="22">
    <source>
        <dbReference type="Proteomes" id="UP001164691"/>
    </source>
</evidence>
<dbReference type="InterPro" id="IPR018393">
    <property type="entry name" value="NADHpl_OxRdtase_5_subgr"/>
</dbReference>
<evidence type="ECO:0000256" key="9">
    <source>
        <dbReference type="ARBA" id="ARBA00022967"/>
    </source>
</evidence>
<evidence type="ECO:0000259" key="19">
    <source>
        <dbReference type="Pfam" id="PF00662"/>
    </source>
</evidence>
<dbReference type="GO" id="GO:0005743">
    <property type="term" value="C:mitochondrial inner membrane"/>
    <property type="evidence" value="ECO:0007669"/>
    <property type="project" value="UniProtKB-SubCell"/>
</dbReference>
<dbReference type="InterPro" id="IPR001516">
    <property type="entry name" value="Proton_antipo_N"/>
</dbReference>
<feature type="transmembrane region" description="Helical" evidence="17">
    <location>
        <begin position="6"/>
        <end position="25"/>
    </location>
</feature>
<dbReference type="EMBL" id="LC642727">
    <property type="protein sequence ID" value="BCZ43930.1"/>
    <property type="molecule type" value="Genomic_DNA"/>
</dbReference>
<evidence type="ECO:0000256" key="2">
    <source>
        <dbReference type="ARBA" id="ARBA00008200"/>
    </source>
</evidence>
<feature type="transmembrane region" description="Helical" evidence="17">
    <location>
        <begin position="369"/>
        <end position="387"/>
    </location>
</feature>
<evidence type="ECO:0000256" key="12">
    <source>
        <dbReference type="ARBA" id="ARBA00023027"/>
    </source>
</evidence>
<evidence type="ECO:0000256" key="7">
    <source>
        <dbReference type="ARBA" id="ARBA00022692"/>
    </source>
</evidence>
<keyword evidence="11 17" id="KW-1133">Transmembrane helix</keyword>
<dbReference type="InterPro" id="IPR003945">
    <property type="entry name" value="NU5C-like"/>
</dbReference>
<feature type="transmembrane region" description="Helical" evidence="17">
    <location>
        <begin position="212"/>
        <end position="230"/>
    </location>
</feature>
<keyword evidence="8" id="KW-0999">Mitochondrion inner membrane</keyword>
<evidence type="ECO:0000256" key="5">
    <source>
        <dbReference type="ARBA" id="ARBA00022448"/>
    </source>
</evidence>
<feature type="domain" description="NADH:quinone oxidoreductase/Mrp antiporter transmembrane" evidence="18">
    <location>
        <begin position="137"/>
        <end position="417"/>
    </location>
</feature>
<feature type="domain" description="NADH dehydrogenase subunit 5 C-terminal" evidence="20">
    <location>
        <begin position="423"/>
        <end position="602"/>
    </location>
</feature>
<keyword evidence="12 17" id="KW-0520">NAD</keyword>
<evidence type="ECO:0000259" key="18">
    <source>
        <dbReference type="Pfam" id="PF00361"/>
    </source>
</evidence>
<organism evidence="21 22">
    <name type="scientific">Tokudaia osimensis</name>
    <name type="common">Amami spiny rat</name>
    <name type="synonym">Rattus jerdoni osimensis</name>
    <dbReference type="NCBI Taxonomy" id="73109"/>
    <lineage>
        <taxon>Eukaryota</taxon>
        <taxon>Metazoa</taxon>
        <taxon>Chordata</taxon>
        <taxon>Craniata</taxon>
        <taxon>Vertebrata</taxon>
        <taxon>Euteleostomi</taxon>
        <taxon>Mammalia</taxon>
        <taxon>Eutheria</taxon>
        <taxon>Euarchontoglires</taxon>
        <taxon>Glires</taxon>
        <taxon>Rodentia</taxon>
        <taxon>Myomorpha</taxon>
        <taxon>Muroidea</taxon>
        <taxon>Muridae</taxon>
        <taxon>Murinae</taxon>
        <taxon>Tokudaia</taxon>
    </lineage>
</organism>
<keyword evidence="15 17" id="KW-0472">Membrane</keyword>
<evidence type="ECO:0000256" key="4">
    <source>
        <dbReference type="ARBA" id="ARBA00021096"/>
    </source>
</evidence>
<keyword evidence="6" id="KW-0679">Respiratory chain</keyword>
<evidence type="ECO:0000256" key="11">
    <source>
        <dbReference type="ARBA" id="ARBA00022989"/>
    </source>
</evidence>
<dbReference type="PANTHER" id="PTHR42829:SF2">
    <property type="entry name" value="NADH-UBIQUINONE OXIDOREDUCTASE CHAIN 5"/>
    <property type="match status" value="1"/>
</dbReference>
<keyword evidence="9" id="KW-1278">Translocase</keyword>
<proteinExistence type="inferred from homology"/>
<feature type="transmembrane region" description="Helical" evidence="17">
    <location>
        <begin position="143"/>
        <end position="162"/>
    </location>
</feature>
<comment type="catalytic activity">
    <reaction evidence="16 17">
        <text>a ubiquinone + NADH + 5 H(+)(in) = a ubiquinol + NAD(+) + 4 H(+)(out)</text>
        <dbReference type="Rhea" id="RHEA:29091"/>
        <dbReference type="Rhea" id="RHEA-COMP:9565"/>
        <dbReference type="Rhea" id="RHEA-COMP:9566"/>
        <dbReference type="ChEBI" id="CHEBI:15378"/>
        <dbReference type="ChEBI" id="CHEBI:16389"/>
        <dbReference type="ChEBI" id="CHEBI:17976"/>
        <dbReference type="ChEBI" id="CHEBI:57540"/>
        <dbReference type="ChEBI" id="CHEBI:57945"/>
        <dbReference type="EC" id="7.1.1.2"/>
    </reaction>
</comment>
<keyword evidence="7 17" id="KW-0812">Transmembrane</keyword>
<gene>
    <name evidence="21" type="primary">NAD5</name>
</gene>
<protein>
    <recommendedName>
        <fullName evidence="4 17">NADH-ubiquinone oxidoreductase chain 5</fullName>
        <ecNumber evidence="3 17">7.1.1.2</ecNumber>
    </recommendedName>
</protein>
<dbReference type="PRINTS" id="PR01434">
    <property type="entry name" value="NADHDHGNASE5"/>
</dbReference>
<dbReference type="GO" id="GO:0008137">
    <property type="term" value="F:NADH dehydrogenase (ubiquinone) activity"/>
    <property type="evidence" value="ECO:0007669"/>
    <property type="project" value="UniProtKB-EC"/>
</dbReference>
<feature type="transmembrane region" description="Helical" evidence="17">
    <location>
        <begin position="87"/>
        <end position="108"/>
    </location>
</feature>
<accession>A0AB33IMU2</accession>
<keyword evidence="14 17" id="KW-0496">Mitochondrion</keyword>
<feature type="transmembrane region" description="Helical" evidence="17">
    <location>
        <begin position="174"/>
        <end position="192"/>
    </location>
</feature>
<keyword evidence="13 17" id="KW-0830">Ubiquinone</keyword>
<feature type="transmembrane region" description="Helical" evidence="17">
    <location>
        <begin position="242"/>
        <end position="262"/>
    </location>
</feature>
<keyword evidence="10" id="KW-0249">Electron transport</keyword>
<dbReference type="EC" id="7.1.1.2" evidence="3 17"/>
<evidence type="ECO:0000256" key="17">
    <source>
        <dbReference type="RuleBase" id="RU003404"/>
    </source>
</evidence>
<feature type="transmembrane region" description="Helical" evidence="17">
    <location>
        <begin position="587"/>
        <end position="605"/>
    </location>
</feature>
<dbReference type="GO" id="GO:0015990">
    <property type="term" value="P:electron transport coupled proton transport"/>
    <property type="evidence" value="ECO:0007669"/>
    <property type="project" value="TreeGrafter"/>
</dbReference>
<comment type="function">
    <text evidence="17">Core subunit of the mitochondrial membrane respiratory chain NADH dehydrogenase (Complex I) which catalyzes electron transfer from NADH through the respiratory chain, using ubiquinone as an electron acceptor. Essential for the catalytic activity and assembly of complex I.</text>
</comment>
<name>A0AB33IMU2_TOKOS</name>
<feature type="transmembrane region" description="Helical" evidence="17">
    <location>
        <begin position="302"/>
        <end position="320"/>
    </location>
</feature>
<feature type="transmembrane region" description="Helical" evidence="17">
    <location>
        <begin position="485"/>
        <end position="503"/>
    </location>
</feature>
<feature type="domain" description="NADH-Ubiquinone oxidoreductase (complex I) chain 5 N-terminal" evidence="19">
    <location>
        <begin position="71"/>
        <end position="120"/>
    </location>
</feature>
<feature type="transmembrane region" description="Helical" evidence="17">
    <location>
        <begin position="326"/>
        <end position="348"/>
    </location>
</feature>
<dbReference type="AlphaFoldDB" id="A0AB33IMU2"/>
<evidence type="ECO:0000313" key="21">
    <source>
        <dbReference type="EMBL" id="BCZ43930.1"/>
    </source>
</evidence>
<evidence type="ECO:0000256" key="15">
    <source>
        <dbReference type="ARBA" id="ARBA00023136"/>
    </source>
</evidence>
<dbReference type="NCBIfam" id="TIGR01974">
    <property type="entry name" value="NDH_I_L"/>
    <property type="match status" value="1"/>
</dbReference>
<keyword evidence="5 17" id="KW-0813">Transport</keyword>
<evidence type="ECO:0000256" key="3">
    <source>
        <dbReference type="ARBA" id="ARBA00012944"/>
    </source>
</evidence>
<dbReference type="InterPro" id="IPR010934">
    <property type="entry name" value="NADH_DH_su5_C"/>
</dbReference>
<dbReference type="GO" id="GO:0042773">
    <property type="term" value="P:ATP synthesis coupled electron transport"/>
    <property type="evidence" value="ECO:0007669"/>
    <property type="project" value="InterPro"/>
</dbReference>
<evidence type="ECO:0000256" key="6">
    <source>
        <dbReference type="ARBA" id="ARBA00022660"/>
    </source>
</evidence>
<feature type="transmembrane region" description="Helical" evidence="17">
    <location>
        <begin position="120"/>
        <end position="137"/>
    </location>
</feature>
<evidence type="ECO:0000256" key="13">
    <source>
        <dbReference type="ARBA" id="ARBA00023075"/>
    </source>
</evidence>
<dbReference type="PANTHER" id="PTHR42829">
    <property type="entry name" value="NADH-UBIQUINONE OXIDOREDUCTASE CHAIN 5"/>
    <property type="match status" value="1"/>
</dbReference>
<comment type="similarity">
    <text evidence="2 17">Belongs to the complex I subunit 5 family.</text>
</comment>
<dbReference type="Proteomes" id="UP001164691">
    <property type="component" value="Mitochondrion MT"/>
</dbReference>
<evidence type="ECO:0000256" key="16">
    <source>
        <dbReference type="ARBA" id="ARBA00049551"/>
    </source>
</evidence>
<dbReference type="InterPro" id="IPR001750">
    <property type="entry name" value="ND/Mrp_TM"/>
</dbReference>
<feature type="transmembrane region" description="Helical" evidence="17">
    <location>
        <begin position="37"/>
        <end position="60"/>
    </location>
</feature>
<comment type="subcellular location">
    <subcellularLocation>
        <location evidence="1">Mitochondrion inner membrane</location>
        <topology evidence="1">Multi-pass membrane protein</topology>
    </subcellularLocation>
</comment>
<feature type="transmembrane region" description="Helical" evidence="17">
    <location>
        <begin position="274"/>
        <end position="295"/>
    </location>
</feature>
<feature type="transmembrane region" description="Helical" evidence="17">
    <location>
        <begin position="407"/>
        <end position="433"/>
    </location>
</feature>
<reference evidence="22" key="1">
    <citation type="journal article" date="2022" name="Proc. Natl. Acad. Sci. U.S.A.">
        <title>Turnover of mammal sex chromosomes in the Sry-deficient Amami spiny rat is due to male-specific upregulation of Sox9.</title>
        <authorList>
            <person name="Terao M."/>
            <person name="Ogawa Y."/>
            <person name="Takada S."/>
            <person name="Kajitani R."/>
            <person name="Okuno M."/>
            <person name="Mochimaru Y."/>
            <person name="Matsuoka K."/>
            <person name="Itoh T."/>
            <person name="Toyoda A."/>
            <person name="Kono T."/>
            <person name="Jogahara T."/>
            <person name="Mizushima S."/>
            <person name="Kuroiwa A."/>
        </authorList>
    </citation>
    <scope>NUCLEOTIDE SEQUENCE [LARGE SCALE GENOMIC DNA]</scope>
</reference>
<dbReference type="GO" id="GO:0003954">
    <property type="term" value="F:NADH dehydrogenase activity"/>
    <property type="evidence" value="ECO:0007669"/>
    <property type="project" value="TreeGrafter"/>
</dbReference>
<evidence type="ECO:0000256" key="1">
    <source>
        <dbReference type="ARBA" id="ARBA00004448"/>
    </source>
</evidence>
<evidence type="ECO:0000256" key="8">
    <source>
        <dbReference type="ARBA" id="ARBA00022792"/>
    </source>
</evidence>
<geneLocation type="mitochondrion" evidence="21"/>
<sequence>MEVINIMTASILSIFIVLASPILVSMTKLMKRINFPLYATVSIKLSFIISLLPLLMFMFYNTEYMVTSWHWVTFNSLEMTMSFKMDYFSTLFLSVALFVTWSIMQFSSWYMHSDPNINRFVKYLVLFLITMLILTSANNLLQLFIGWEGVGIMSFLLIGWWYGRAEANTAALQAILYNRIGDIGFILAMSWFCLNTNSWEIQQIFSTNNNTVPLLGLLIAAMGKSAQFGLHPWLPSAMEGPTPVSALLHSSTMVVAGIFLLIRFHPLTSNNNTILTMMLCLGSLTTLFTAICALTQNDIKKIIAFSTSSQLGLMMVTLGINQPYLAFLHICTHAFFKAMLFMCSGSIIHSLNDEQDIRKMGNTMKTMPFTSSCLTIGSLALTGMPFLTGFYSKDLIIESINTCNTNAWALLITLMATSMTAMYSMRIIYFVIMTKPRSTPMMLINENNPDLINPIKRLALGSILAGFLISHSMPPVNTQILTMPWYLKTTALLISMLGFLVALELNNLTLNLYHPKVNQYSSFSTSLGYFPPIIHRIIPLKTLNPSFKVSLNLLDLLWMEKLAPKTISTINMHTSKTLSNQKGLIKLYFLSFLISLTLVLILYIASLE</sequence>
<dbReference type="Pfam" id="PF00361">
    <property type="entry name" value="Proton_antipo_M"/>
    <property type="match status" value="1"/>
</dbReference>
<evidence type="ECO:0000256" key="10">
    <source>
        <dbReference type="ARBA" id="ARBA00022982"/>
    </source>
</evidence>
<feature type="transmembrane region" description="Helical" evidence="17">
    <location>
        <begin position="454"/>
        <end position="473"/>
    </location>
</feature>
<evidence type="ECO:0000259" key="20">
    <source>
        <dbReference type="Pfam" id="PF06455"/>
    </source>
</evidence>